<feature type="transmembrane region" description="Helical" evidence="1">
    <location>
        <begin position="202"/>
        <end position="225"/>
    </location>
</feature>
<keyword evidence="1" id="KW-0472">Membrane</keyword>
<dbReference type="Proteomes" id="UP001057702">
    <property type="component" value="Unassembled WGS sequence"/>
</dbReference>
<accession>A0ABT1Q4E1</accession>
<dbReference type="EMBL" id="JANFNG010000041">
    <property type="protein sequence ID" value="MCQ4084767.1"/>
    <property type="molecule type" value="Genomic_DNA"/>
</dbReference>
<feature type="transmembrane region" description="Helical" evidence="1">
    <location>
        <begin position="53"/>
        <end position="75"/>
    </location>
</feature>
<organism evidence="2 3">
    <name type="scientific">Streptomyces humicola</name>
    <dbReference type="NCBI Taxonomy" id="2953240"/>
    <lineage>
        <taxon>Bacteria</taxon>
        <taxon>Bacillati</taxon>
        <taxon>Actinomycetota</taxon>
        <taxon>Actinomycetes</taxon>
        <taxon>Kitasatosporales</taxon>
        <taxon>Streptomycetaceae</taxon>
        <taxon>Streptomyces</taxon>
    </lineage>
</organism>
<protein>
    <recommendedName>
        <fullName evidence="4">PH domain-containing protein</fullName>
    </recommendedName>
</protein>
<feature type="transmembrane region" description="Helical" evidence="1">
    <location>
        <begin position="28"/>
        <end position="47"/>
    </location>
</feature>
<keyword evidence="1" id="KW-0812">Transmembrane</keyword>
<gene>
    <name evidence="2" type="ORF">NGB36_30395</name>
</gene>
<proteinExistence type="predicted"/>
<name>A0ABT1Q4E1_9ACTN</name>
<sequence>MTREPTDDAMGAISVPASAGQGLTGQRLATVAAALVLPVLVVVPGLLARAGLVNNAACVVALASPVVAGSAFYFAHRAGHTQLREGGLLTAHTVSGRRSIDLTRLTKVGRIEIGGRGKSTDRLTLTDAHGVRLYVDGLADGGTADAAVVQAVRSAAPGTVTVSKRAALRMRLQPATGRPAQSPVQHAGTAAGSGCLTAFLPLLLSLACVPVAMGALLLSLFIAGVNR</sequence>
<evidence type="ECO:0000313" key="3">
    <source>
        <dbReference type="Proteomes" id="UP001057702"/>
    </source>
</evidence>
<reference evidence="2" key="1">
    <citation type="submission" date="2022-06" db="EMBL/GenBank/DDBJ databases">
        <title>Draft genome sequence of Streptomyces sp. RB6PN25 isolated from peat swamp forest in Thailand.</title>
        <authorList>
            <person name="Duangmal K."/>
            <person name="Klaysubun C."/>
        </authorList>
    </citation>
    <scope>NUCLEOTIDE SEQUENCE</scope>
    <source>
        <strain evidence="2">RB6PN25</strain>
    </source>
</reference>
<comment type="caution">
    <text evidence="2">The sequence shown here is derived from an EMBL/GenBank/DDBJ whole genome shotgun (WGS) entry which is preliminary data.</text>
</comment>
<dbReference type="RefSeq" id="WP_255923847.1">
    <property type="nucleotide sequence ID" value="NZ_JANFNG010000041.1"/>
</dbReference>
<keyword evidence="1" id="KW-1133">Transmembrane helix</keyword>
<evidence type="ECO:0000256" key="1">
    <source>
        <dbReference type="SAM" id="Phobius"/>
    </source>
</evidence>
<evidence type="ECO:0000313" key="2">
    <source>
        <dbReference type="EMBL" id="MCQ4084767.1"/>
    </source>
</evidence>
<evidence type="ECO:0008006" key="4">
    <source>
        <dbReference type="Google" id="ProtNLM"/>
    </source>
</evidence>
<keyword evidence="3" id="KW-1185">Reference proteome</keyword>